<accession>A0ABR0LY54</accession>
<feature type="compositionally biased region" description="Basic and acidic residues" evidence="1">
    <location>
        <begin position="499"/>
        <end position="521"/>
    </location>
</feature>
<dbReference type="EMBL" id="JAVRRA010009025">
    <property type="protein sequence ID" value="KAK5253096.1"/>
    <property type="molecule type" value="Genomic_DNA"/>
</dbReference>
<feature type="compositionally biased region" description="Polar residues" evidence="1">
    <location>
        <begin position="361"/>
        <end position="370"/>
    </location>
</feature>
<reference evidence="2 3" key="1">
    <citation type="submission" date="2023-08" db="EMBL/GenBank/DDBJ databases">
        <title>Black Yeasts Isolated from many extreme environments.</title>
        <authorList>
            <person name="Coleine C."/>
            <person name="Stajich J.E."/>
            <person name="Selbmann L."/>
        </authorList>
    </citation>
    <scope>NUCLEOTIDE SEQUENCE [LARGE SCALE GENOMIC DNA]</scope>
    <source>
        <strain evidence="2 3">CCFEE 536</strain>
    </source>
</reference>
<name>A0ABR0LY54_9PEZI</name>
<feature type="compositionally biased region" description="Polar residues" evidence="1">
    <location>
        <begin position="203"/>
        <end position="213"/>
    </location>
</feature>
<feature type="region of interest" description="Disordered" evidence="1">
    <location>
        <begin position="23"/>
        <end position="295"/>
    </location>
</feature>
<feature type="compositionally biased region" description="Acidic residues" evidence="1">
    <location>
        <begin position="436"/>
        <end position="450"/>
    </location>
</feature>
<keyword evidence="3" id="KW-1185">Reference proteome</keyword>
<comment type="caution">
    <text evidence="2">The sequence shown here is derived from an EMBL/GenBank/DDBJ whole genome shotgun (WGS) entry which is preliminary data.</text>
</comment>
<sequence length="533" mass="58432">MERGILIDETTVQVNRNAQKLADLDVDAPTTPDEDIRPTIPTSTLRFDSPEPAASPSPKAVPGTPATWSSPAFLKRVRLPAGSFMDSPYDPFEEADGYVEGKGRKKRKKSYMGVVKWTYSEKPTSQEKEDQDTGSDEEARSISPVKPADVATLPFPGPEPPSQTEEAQKPTPQEDLAADQSGNTWDQSMQQASLQARMFGGDTQENTEYNDSQAPLDRELFGSNPDSTAEDNGLGTQGTSENKPRNIADGEERGEVQYPELPQMSEETTLPEATELDMPPPAIPGLALPSTSTTSEALGFRDAQQSIDRGNCTEELSTPVLIPVPFAQLPFPSPFPDGGDPRVSYLYQASDKGVDDENRDSAQSLVQRTPDNLELTNREIKEQILVGTGPLGHSEVPDVALGDRGGPDQRIEAIEGDEQSSEEPAGDERDKYGDQVLEEFDSEPDEEEPDRDPSATVRRPWLPQRSAQMQQWGPQVVDLLSDDENDAGEKPSPVDQDSEAIKSDSDIERDNDMRASGRYEEDFSDDDEGEDEN</sequence>
<evidence type="ECO:0000313" key="3">
    <source>
        <dbReference type="Proteomes" id="UP001357485"/>
    </source>
</evidence>
<feature type="non-terminal residue" evidence="2">
    <location>
        <position position="533"/>
    </location>
</feature>
<evidence type="ECO:0000256" key="1">
    <source>
        <dbReference type="SAM" id="MobiDB-lite"/>
    </source>
</evidence>
<feature type="compositionally biased region" description="Basic and acidic residues" evidence="1">
    <location>
        <begin position="242"/>
        <end position="255"/>
    </location>
</feature>
<gene>
    <name evidence="2" type="ORF">LTR16_005259</name>
</gene>
<feature type="compositionally biased region" description="Acidic residues" evidence="1">
    <location>
        <begin position="522"/>
        <end position="533"/>
    </location>
</feature>
<protein>
    <submittedName>
        <fullName evidence="2">Uncharacterized protein</fullName>
    </submittedName>
</protein>
<organism evidence="2 3">
    <name type="scientific">Cryomyces antarcticus</name>
    <dbReference type="NCBI Taxonomy" id="329879"/>
    <lineage>
        <taxon>Eukaryota</taxon>
        <taxon>Fungi</taxon>
        <taxon>Dikarya</taxon>
        <taxon>Ascomycota</taxon>
        <taxon>Pezizomycotina</taxon>
        <taxon>Dothideomycetes</taxon>
        <taxon>Dothideomycetes incertae sedis</taxon>
        <taxon>Cryomyces</taxon>
    </lineage>
</organism>
<feature type="region of interest" description="Disordered" evidence="1">
    <location>
        <begin position="349"/>
        <end position="533"/>
    </location>
</feature>
<evidence type="ECO:0000313" key="2">
    <source>
        <dbReference type="EMBL" id="KAK5253096.1"/>
    </source>
</evidence>
<feature type="compositionally biased region" description="Acidic residues" evidence="1">
    <location>
        <begin position="414"/>
        <end position="425"/>
    </location>
</feature>
<dbReference type="Proteomes" id="UP001357485">
    <property type="component" value="Unassembled WGS sequence"/>
</dbReference>
<feature type="compositionally biased region" description="Low complexity" evidence="1">
    <location>
        <begin position="50"/>
        <end position="62"/>
    </location>
</feature>
<proteinExistence type="predicted"/>
<feature type="compositionally biased region" description="Polar residues" evidence="1">
    <location>
        <begin position="180"/>
        <end position="194"/>
    </location>
</feature>